<evidence type="ECO:0000259" key="3">
    <source>
        <dbReference type="PROSITE" id="PS51762"/>
    </source>
</evidence>
<gene>
    <name evidence="4" type="ORF">DdX_15476</name>
</gene>
<keyword evidence="2" id="KW-0472">Membrane</keyword>
<evidence type="ECO:0000256" key="1">
    <source>
        <dbReference type="ARBA" id="ARBA00006865"/>
    </source>
</evidence>
<organism evidence="4 5">
    <name type="scientific">Ditylenchus destructor</name>
    <dbReference type="NCBI Taxonomy" id="166010"/>
    <lineage>
        <taxon>Eukaryota</taxon>
        <taxon>Metazoa</taxon>
        <taxon>Ecdysozoa</taxon>
        <taxon>Nematoda</taxon>
        <taxon>Chromadorea</taxon>
        <taxon>Rhabditida</taxon>
        <taxon>Tylenchina</taxon>
        <taxon>Tylenchomorpha</taxon>
        <taxon>Sphaerularioidea</taxon>
        <taxon>Anguinidae</taxon>
        <taxon>Anguininae</taxon>
        <taxon>Ditylenchus</taxon>
    </lineage>
</organism>
<name>A0AAD4MVA1_9BILA</name>
<dbReference type="Gene3D" id="2.60.120.200">
    <property type="match status" value="1"/>
</dbReference>
<dbReference type="PROSITE" id="PS51762">
    <property type="entry name" value="GH16_2"/>
    <property type="match status" value="1"/>
</dbReference>
<comment type="caution">
    <text evidence="4">The sequence shown here is derived from an EMBL/GenBank/DDBJ whole genome shotgun (WGS) entry which is preliminary data.</text>
</comment>
<keyword evidence="4" id="KW-0378">Hydrolase</keyword>
<dbReference type="InterPro" id="IPR000757">
    <property type="entry name" value="Beta-glucanase-like"/>
</dbReference>
<dbReference type="EMBL" id="JAKKPZ010000098">
    <property type="protein sequence ID" value="KAI1702465.1"/>
    <property type="molecule type" value="Genomic_DNA"/>
</dbReference>
<keyword evidence="2" id="KW-1133">Transmembrane helix</keyword>
<keyword evidence="5" id="KW-1185">Reference proteome</keyword>
<dbReference type="GO" id="GO:0005975">
    <property type="term" value="P:carbohydrate metabolic process"/>
    <property type="evidence" value="ECO:0007669"/>
    <property type="project" value="InterPro"/>
</dbReference>
<dbReference type="PANTHER" id="PTHR10963:SF55">
    <property type="entry name" value="GLYCOSIDE HYDROLASE FAMILY 16 PROTEIN"/>
    <property type="match status" value="1"/>
</dbReference>
<reference evidence="4" key="1">
    <citation type="submission" date="2022-01" db="EMBL/GenBank/DDBJ databases">
        <title>Genome Sequence Resource for Two Populations of Ditylenchus destructor, the Migratory Endoparasitic Phytonematode.</title>
        <authorList>
            <person name="Zhang H."/>
            <person name="Lin R."/>
            <person name="Xie B."/>
        </authorList>
    </citation>
    <scope>NUCLEOTIDE SEQUENCE</scope>
    <source>
        <strain evidence="4">BazhouSP</strain>
    </source>
</reference>
<feature type="domain" description="GH16" evidence="3">
    <location>
        <begin position="26"/>
        <end position="305"/>
    </location>
</feature>
<dbReference type="PANTHER" id="PTHR10963">
    <property type="entry name" value="GLYCOSYL HYDROLASE-RELATED"/>
    <property type="match status" value="1"/>
</dbReference>
<dbReference type="SUPFAM" id="SSF49899">
    <property type="entry name" value="Concanavalin A-like lectins/glucanases"/>
    <property type="match status" value="1"/>
</dbReference>
<dbReference type="Pfam" id="PF00722">
    <property type="entry name" value="Glyco_hydro_16"/>
    <property type="match status" value="1"/>
</dbReference>
<proteinExistence type="inferred from homology"/>
<evidence type="ECO:0000256" key="2">
    <source>
        <dbReference type="SAM" id="Phobius"/>
    </source>
</evidence>
<dbReference type="AlphaFoldDB" id="A0AAD4MVA1"/>
<dbReference type="Proteomes" id="UP001201812">
    <property type="component" value="Unassembled WGS sequence"/>
</dbReference>
<dbReference type="InterPro" id="IPR050546">
    <property type="entry name" value="Glycosyl_Hydrlase_16"/>
</dbReference>
<evidence type="ECO:0000313" key="4">
    <source>
        <dbReference type="EMBL" id="KAI1702465.1"/>
    </source>
</evidence>
<dbReference type="GO" id="GO:0004553">
    <property type="term" value="F:hydrolase activity, hydrolyzing O-glycosyl compounds"/>
    <property type="evidence" value="ECO:0007669"/>
    <property type="project" value="InterPro"/>
</dbReference>
<protein>
    <submittedName>
        <fullName evidence="4">Glycosyl hydrolases family 16 domain-containing protein</fullName>
    </submittedName>
</protein>
<feature type="transmembrane region" description="Helical" evidence="2">
    <location>
        <begin position="16"/>
        <end position="37"/>
    </location>
</feature>
<comment type="similarity">
    <text evidence="1">Belongs to the glycosyl hydrolase 16 family.</text>
</comment>
<dbReference type="CDD" id="cd08023">
    <property type="entry name" value="GH16_laminarinase_like"/>
    <property type="match status" value="1"/>
</dbReference>
<evidence type="ECO:0000313" key="5">
    <source>
        <dbReference type="Proteomes" id="UP001201812"/>
    </source>
</evidence>
<dbReference type="InterPro" id="IPR013320">
    <property type="entry name" value="ConA-like_dom_sf"/>
</dbReference>
<accession>A0AAD4MVA1</accession>
<sequence>MGIFGKSSFNTMLRNLYVILVCVIPWTYCATTLPLIWQDEFDGTALDTSKWNIITGNLGVNEEHQYYQGDNLEVSGGYLVITARKETMEGQNYTSGRIDGLNKFSTKYGRIEARLKLPMVTGSWPAFWMLGDNFPVGGWPQCGELDIMEHVNTETTIMGTLHWYNNGQADYGTTTTISTPGDWHIYATEWDSQSIKIFVDDTQYFVRDYKRRSWAMLLLVPIPRFSTTPVQTTTIVVSTTTGPCTTPPANADCQSRSNLIGVSMPANTTILTNTLTQHYNTWDTPTKAGFNTYFNMVRKAIWDNAKFPDTKAKITEIVADLKKYNFNNAAKQKVLMDIIISEWNCATIKQFCDCGDE</sequence>
<keyword evidence="2" id="KW-0812">Transmembrane</keyword>